<feature type="transmembrane region" description="Helical" evidence="4">
    <location>
        <begin position="395"/>
        <end position="414"/>
    </location>
</feature>
<dbReference type="PANTHER" id="PTHR46214">
    <property type="entry name" value="ZINC FINGER, RING-CH-TYPE"/>
    <property type="match status" value="1"/>
</dbReference>
<dbReference type="InterPro" id="IPR011016">
    <property type="entry name" value="Znf_RING-CH"/>
</dbReference>
<evidence type="ECO:0000256" key="1">
    <source>
        <dbReference type="ARBA" id="ARBA00022723"/>
    </source>
</evidence>
<protein>
    <recommendedName>
        <fullName evidence="5">RING-CH-type domain-containing protein</fullName>
    </recommendedName>
</protein>
<evidence type="ECO:0000313" key="6">
    <source>
        <dbReference type="EMBL" id="CAI9777544.1"/>
    </source>
</evidence>
<evidence type="ECO:0000256" key="3">
    <source>
        <dbReference type="ARBA" id="ARBA00022833"/>
    </source>
</evidence>
<evidence type="ECO:0000259" key="5">
    <source>
        <dbReference type="PROSITE" id="PS51292"/>
    </source>
</evidence>
<dbReference type="PROSITE" id="PS51292">
    <property type="entry name" value="ZF_RING_CH"/>
    <property type="match status" value="1"/>
</dbReference>
<dbReference type="InterPro" id="IPR013083">
    <property type="entry name" value="Znf_RING/FYVE/PHD"/>
</dbReference>
<keyword evidence="1" id="KW-0479">Metal-binding</keyword>
<keyword evidence="7" id="KW-1185">Reference proteome</keyword>
<dbReference type="EMBL" id="OU503050">
    <property type="protein sequence ID" value="CAI9777544.1"/>
    <property type="molecule type" value="Genomic_DNA"/>
</dbReference>
<dbReference type="SMART" id="SM00744">
    <property type="entry name" value="RINGv"/>
    <property type="match status" value="1"/>
</dbReference>
<gene>
    <name evidence="6" type="ORF">FPE_LOCUS24974</name>
</gene>
<dbReference type="SUPFAM" id="SSF57850">
    <property type="entry name" value="RING/U-box"/>
    <property type="match status" value="1"/>
</dbReference>
<keyword evidence="4" id="KW-0812">Transmembrane</keyword>
<organism evidence="6 7">
    <name type="scientific">Fraxinus pennsylvanica</name>
    <dbReference type="NCBI Taxonomy" id="56036"/>
    <lineage>
        <taxon>Eukaryota</taxon>
        <taxon>Viridiplantae</taxon>
        <taxon>Streptophyta</taxon>
        <taxon>Embryophyta</taxon>
        <taxon>Tracheophyta</taxon>
        <taxon>Spermatophyta</taxon>
        <taxon>Magnoliopsida</taxon>
        <taxon>eudicotyledons</taxon>
        <taxon>Gunneridae</taxon>
        <taxon>Pentapetalae</taxon>
        <taxon>asterids</taxon>
        <taxon>lamiids</taxon>
        <taxon>Lamiales</taxon>
        <taxon>Oleaceae</taxon>
        <taxon>Oleeae</taxon>
        <taxon>Fraxinus</taxon>
    </lineage>
</organism>
<dbReference type="AlphaFoldDB" id="A0AAD1ZXU9"/>
<keyword evidence="4" id="KW-1133">Transmembrane helix</keyword>
<reference evidence="6" key="1">
    <citation type="submission" date="2023-05" db="EMBL/GenBank/DDBJ databases">
        <authorList>
            <person name="Huff M."/>
        </authorList>
    </citation>
    <scope>NUCLEOTIDE SEQUENCE</scope>
</reference>
<keyword evidence="2" id="KW-0863">Zinc-finger</keyword>
<evidence type="ECO:0000313" key="7">
    <source>
        <dbReference type="Proteomes" id="UP000834106"/>
    </source>
</evidence>
<feature type="transmembrane region" description="Helical" evidence="4">
    <location>
        <begin position="360"/>
        <end position="383"/>
    </location>
</feature>
<dbReference type="Proteomes" id="UP000834106">
    <property type="component" value="Chromosome 15"/>
</dbReference>
<keyword evidence="3" id="KW-0862">Zinc</keyword>
<dbReference type="GO" id="GO:0008270">
    <property type="term" value="F:zinc ion binding"/>
    <property type="evidence" value="ECO:0007669"/>
    <property type="project" value="UniProtKB-KW"/>
</dbReference>
<dbReference type="PANTHER" id="PTHR46214:SF12">
    <property type="entry name" value="RING_FYVE_PHD ZINC FINGER SUPERFAMILY PROTEIN"/>
    <property type="match status" value="1"/>
</dbReference>
<accession>A0AAD1ZXU9</accession>
<evidence type="ECO:0000256" key="4">
    <source>
        <dbReference type="SAM" id="Phobius"/>
    </source>
</evidence>
<keyword evidence="4" id="KW-0472">Membrane</keyword>
<name>A0AAD1ZXU9_9LAMI</name>
<feature type="transmembrane region" description="Helical" evidence="4">
    <location>
        <begin position="426"/>
        <end position="443"/>
    </location>
</feature>
<evidence type="ECO:0000256" key="2">
    <source>
        <dbReference type="ARBA" id="ARBA00022771"/>
    </source>
</evidence>
<dbReference type="Gene3D" id="3.30.40.10">
    <property type="entry name" value="Zinc/RING finger domain, C3HC4 (zinc finger)"/>
    <property type="match status" value="1"/>
</dbReference>
<dbReference type="Pfam" id="PF12906">
    <property type="entry name" value="RINGv"/>
    <property type="match status" value="1"/>
</dbReference>
<proteinExistence type="predicted"/>
<feature type="domain" description="RING-CH-type" evidence="5">
    <location>
        <begin position="199"/>
        <end position="266"/>
    </location>
</feature>
<sequence>MNAQHEHIQSVEVRRACNEVFDVSTHEAFFIDVGLELLDMESRRIWLSTNIALRRSSEVIKSRNFLHSHNCLKHCTGIGGTNSMSKCTSSSVMDKKTLHQTDEVHEEGCLPIENEESRSYTSLHHIVDKEAGLATCRVCQCVESDGGCDAALGFLGISPPSCDVNNSNPEVNTNAKILLKSEANDSGYRNDEKGSGFVEFISPDGEVFVCSTDVELGYDHNQDRLVELGCACKSDLALAHYACALKWFINHGSTICEICGSVAKNIRSADFKKVLSALKEYEVSRERIVNGEPNPAPLPTNFGVDPIAVAAIRRQRLSEISSWFNPHSNSSTVSHVVSEPPSTNIVMEEGASAENTATKWAVEGTGILLATGLLTVTLAWLIAPRVGKKTAKNGLHILLGGICALTVVVSFRFFVLTRIKYGPARYWAILFVFWFLVFGIWASRTHGDHSK</sequence>